<dbReference type="InterPro" id="IPR049163">
    <property type="entry name" value="Pif1-like_2B_dom"/>
</dbReference>
<comment type="caution">
    <text evidence="3">The sequence shown here is derived from an EMBL/GenBank/DDBJ whole genome shotgun (WGS) entry which is preliminary data.</text>
</comment>
<dbReference type="InterPro" id="IPR025476">
    <property type="entry name" value="Helitron_helicase-like"/>
</dbReference>
<evidence type="ECO:0000313" key="3">
    <source>
        <dbReference type="EMBL" id="CAH1449855.1"/>
    </source>
</evidence>
<dbReference type="PANTHER" id="PTHR10492">
    <property type="match status" value="1"/>
</dbReference>
<evidence type="ECO:0000259" key="2">
    <source>
        <dbReference type="Pfam" id="PF21530"/>
    </source>
</evidence>
<dbReference type="SUPFAM" id="SSF52540">
    <property type="entry name" value="P-loop containing nucleoside triphosphate hydrolases"/>
    <property type="match status" value="1"/>
</dbReference>
<evidence type="ECO:0000259" key="1">
    <source>
        <dbReference type="Pfam" id="PF14214"/>
    </source>
</evidence>
<protein>
    <recommendedName>
        <fullName evidence="5">ATP-dependent DNA helicase</fullName>
    </recommendedName>
</protein>
<feature type="domain" description="Helitron helicase-like" evidence="1">
    <location>
        <begin position="388"/>
        <end position="569"/>
    </location>
</feature>
<dbReference type="Proteomes" id="UP001157418">
    <property type="component" value="Unassembled WGS sequence"/>
</dbReference>
<keyword evidence="4" id="KW-1185">Reference proteome</keyword>
<feature type="domain" description="DNA helicase Pif1-like 2B" evidence="2">
    <location>
        <begin position="1014"/>
        <end position="1056"/>
    </location>
</feature>
<gene>
    <name evidence="3" type="ORF">LVIROSA_LOCUS35310</name>
</gene>
<dbReference type="PANTHER" id="PTHR10492:SF92">
    <property type="entry name" value="ATP-DEPENDENT DNA HELICASE"/>
    <property type="match status" value="1"/>
</dbReference>
<dbReference type="EMBL" id="CAKMRJ010005634">
    <property type="protein sequence ID" value="CAH1449855.1"/>
    <property type="molecule type" value="Genomic_DNA"/>
</dbReference>
<dbReference type="Pfam" id="PF21530">
    <property type="entry name" value="Pif1_2B_dom"/>
    <property type="match status" value="1"/>
</dbReference>
<proteinExistence type="predicted"/>
<dbReference type="InterPro" id="IPR027417">
    <property type="entry name" value="P-loop_NTPase"/>
</dbReference>
<organism evidence="3 4">
    <name type="scientific">Lactuca virosa</name>
    <dbReference type="NCBI Taxonomy" id="75947"/>
    <lineage>
        <taxon>Eukaryota</taxon>
        <taxon>Viridiplantae</taxon>
        <taxon>Streptophyta</taxon>
        <taxon>Embryophyta</taxon>
        <taxon>Tracheophyta</taxon>
        <taxon>Spermatophyta</taxon>
        <taxon>Magnoliopsida</taxon>
        <taxon>eudicotyledons</taxon>
        <taxon>Gunneridae</taxon>
        <taxon>Pentapetalae</taxon>
        <taxon>asterids</taxon>
        <taxon>campanulids</taxon>
        <taxon>Asterales</taxon>
        <taxon>Asteraceae</taxon>
        <taxon>Cichorioideae</taxon>
        <taxon>Cichorieae</taxon>
        <taxon>Lactucinae</taxon>
        <taxon>Lactuca</taxon>
    </lineage>
</organism>
<dbReference type="AlphaFoldDB" id="A0AAU9PHE2"/>
<accession>A0AAU9PHE2</accession>
<sequence length="1138" mass="130500">MDKLLLVMENVNSSADHSSSNLAQQFLGMCYLKTKRKKTILSGVVGSLILQCLKGTNSYRICYGPNDLEFATDRMTTEFSMEQIATEFATDQMATKFVDKSIMKDVQPSLDFENRKAYRKRAILRWKQQRVERKKNYIRKSISKQENRKNKHNIAGHATGRALLKFVPVVADILPYVPDCHHCGALKFYSETSGFCCLDGSVVLYSNHLPIVMIELLTSDCHEAKKCIKYLQHNPYAYFFRSLKNIGDLDTYKIVLKTVAVQDQRVYNKPDVSQVAAIWVDGEDNGECGPRDIRVTTHEADSRNIKYFYGCYDPLQYPLMFPLGELGWHQGILKKNKTTPVRKQGLHSAAEKLIAPGSIARADDLLKMEETVLGRKADNPRVVSVREYYAYKLQIRHNDTTFLLYFGRLLQQYIVDSYVKLETQRLDFFRTQQEEIRQEFLQGVVDAMAKGETDGSAIGRRIVLPSNFIGGPRNMRQKYVDAMALVQKFGKPDIFLTMTCNPNWPEIKENLKPYEEGQNRADLIVRVFHAKVEQLKHELFKNNIFGEICAYTYVIEFQKRGLPHAHFLLILESNCKMHTPEDFDKIVSAEIPSQSANPHLFRMVVQHMIHGPCGSLNPFNVCMKKKGSCKNLYPKDFSSHTIQTDDAYPIYRRRNDGSEVKVRGAILNNKWVVPYNAYLLCSDKISFNISPVTNSVLINEINEYQSGRWVSPPEGAWRIFKFPLGEMKPAVIHLPLHLENYQPLTFKRILAKKLKLTYNQFPDHFVWKGDKNMWSPRQIGDSIGRIVIAHPTEGERYYLRILLSRVRCPKSFADLKMINGVTVATFRESALLRGYLLDDATQQSMGRRLHQFDVLPQNSFDRLMEDDTREIKTEKSIVVSAEDLAAIYTLNREQKLTENMRALLDPFFSSFLLALGNGVGTLTDDAVVSLPSSMLIQGCNDVNGLEALMKYVYPNIFVTPATFSPTCNRAVLTTKNTFVDEINDTLIYKLPGEEIEYFSLDETIDPNDQAQYEDLLHSLTPNGMPPHKLVLKYNAPIILLRNMNPFEGLCNGTRLFCKDFQRNVIRAEISYGEFAGKEVLLHRIPLQPPTGEQYTVPFKRFQFPIRLCFAMTINKAQGCNLLTQYRNHTPLEQYSIRK</sequence>
<reference evidence="3 4" key="1">
    <citation type="submission" date="2022-01" db="EMBL/GenBank/DDBJ databases">
        <authorList>
            <person name="Xiong W."/>
            <person name="Schranz E."/>
        </authorList>
    </citation>
    <scope>NUCLEOTIDE SEQUENCE [LARGE SCALE GENOMIC DNA]</scope>
</reference>
<name>A0AAU9PHE2_9ASTR</name>
<evidence type="ECO:0000313" key="4">
    <source>
        <dbReference type="Proteomes" id="UP001157418"/>
    </source>
</evidence>
<dbReference type="Pfam" id="PF14214">
    <property type="entry name" value="Helitron_like_N"/>
    <property type="match status" value="1"/>
</dbReference>
<evidence type="ECO:0008006" key="5">
    <source>
        <dbReference type="Google" id="ProtNLM"/>
    </source>
</evidence>